<keyword evidence="2" id="KW-1185">Reference proteome</keyword>
<name>A0A9P6D5B5_PLEER</name>
<proteinExistence type="predicted"/>
<dbReference type="EMBL" id="MU154614">
    <property type="protein sequence ID" value="KAF9491692.1"/>
    <property type="molecule type" value="Genomic_DNA"/>
</dbReference>
<accession>A0A9P6D5B5</accession>
<evidence type="ECO:0000313" key="1">
    <source>
        <dbReference type="EMBL" id="KAF9491692.1"/>
    </source>
</evidence>
<reference evidence="1" key="1">
    <citation type="submission" date="2020-11" db="EMBL/GenBank/DDBJ databases">
        <authorList>
            <consortium name="DOE Joint Genome Institute"/>
            <person name="Ahrendt S."/>
            <person name="Riley R."/>
            <person name="Andreopoulos W."/>
            <person name="Labutti K."/>
            <person name="Pangilinan J."/>
            <person name="Ruiz-Duenas F.J."/>
            <person name="Barrasa J.M."/>
            <person name="Sanchez-Garcia M."/>
            <person name="Camarero S."/>
            <person name="Miyauchi S."/>
            <person name="Serrano A."/>
            <person name="Linde D."/>
            <person name="Babiker R."/>
            <person name="Drula E."/>
            <person name="Ayuso-Fernandez I."/>
            <person name="Pacheco R."/>
            <person name="Padilla G."/>
            <person name="Ferreira P."/>
            <person name="Barriuso J."/>
            <person name="Kellner H."/>
            <person name="Castanera R."/>
            <person name="Alfaro M."/>
            <person name="Ramirez L."/>
            <person name="Pisabarro A.G."/>
            <person name="Kuo A."/>
            <person name="Tritt A."/>
            <person name="Lipzen A."/>
            <person name="He G."/>
            <person name="Yan M."/>
            <person name="Ng V."/>
            <person name="Cullen D."/>
            <person name="Martin F."/>
            <person name="Rosso M.-N."/>
            <person name="Henrissat B."/>
            <person name="Hibbett D."/>
            <person name="Martinez A.T."/>
            <person name="Grigoriev I.V."/>
        </authorList>
    </citation>
    <scope>NUCLEOTIDE SEQUENCE</scope>
    <source>
        <strain evidence="1">ATCC 90797</strain>
    </source>
</reference>
<dbReference type="AlphaFoldDB" id="A0A9P6D5B5"/>
<evidence type="ECO:0000313" key="2">
    <source>
        <dbReference type="Proteomes" id="UP000807025"/>
    </source>
</evidence>
<gene>
    <name evidence="1" type="ORF">BDN71DRAFT_1452578</name>
</gene>
<dbReference type="Proteomes" id="UP000807025">
    <property type="component" value="Unassembled WGS sequence"/>
</dbReference>
<organism evidence="1 2">
    <name type="scientific">Pleurotus eryngii</name>
    <name type="common">Boletus of the steppes</name>
    <dbReference type="NCBI Taxonomy" id="5323"/>
    <lineage>
        <taxon>Eukaryota</taxon>
        <taxon>Fungi</taxon>
        <taxon>Dikarya</taxon>
        <taxon>Basidiomycota</taxon>
        <taxon>Agaricomycotina</taxon>
        <taxon>Agaricomycetes</taxon>
        <taxon>Agaricomycetidae</taxon>
        <taxon>Agaricales</taxon>
        <taxon>Pleurotineae</taxon>
        <taxon>Pleurotaceae</taxon>
        <taxon>Pleurotus</taxon>
    </lineage>
</organism>
<dbReference type="OrthoDB" id="408954at2759"/>
<comment type="caution">
    <text evidence="1">The sequence shown here is derived from an EMBL/GenBank/DDBJ whole genome shotgun (WGS) entry which is preliminary data.</text>
</comment>
<protein>
    <submittedName>
        <fullName evidence="1">Uncharacterized protein</fullName>
    </submittedName>
</protein>
<sequence length="156" mass="17749">MHYHALRLYALIMEWKVIVSSTSQMGVGKELTTSITCGHFEGSIEIVGTLVFHLIAFYVPCGVYASLEVLFPAFSESHKIQPAEKQPSCSEVWECLKVVLRNQLLSFFLQLGSVYLPSETRHHPFRFDAKLPGMGEVVFQFVVCIILREVSFYYAH</sequence>